<organism evidence="1 2">
    <name type="scientific">Coprinellus micaceus</name>
    <name type="common">Glistening ink-cap mushroom</name>
    <name type="synonym">Coprinus micaceus</name>
    <dbReference type="NCBI Taxonomy" id="71717"/>
    <lineage>
        <taxon>Eukaryota</taxon>
        <taxon>Fungi</taxon>
        <taxon>Dikarya</taxon>
        <taxon>Basidiomycota</taxon>
        <taxon>Agaricomycotina</taxon>
        <taxon>Agaricomycetes</taxon>
        <taxon>Agaricomycetidae</taxon>
        <taxon>Agaricales</taxon>
        <taxon>Agaricineae</taxon>
        <taxon>Psathyrellaceae</taxon>
        <taxon>Coprinellus</taxon>
    </lineage>
</organism>
<accession>A0A4Y7SVJ0</accession>
<dbReference type="Proteomes" id="UP000298030">
    <property type="component" value="Unassembled WGS sequence"/>
</dbReference>
<evidence type="ECO:0000313" key="2">
    <source>
        <dbReference type="Proteomes" id="UP000298030"/>
    </source>
</evidence>
<keyword evidence="2" id="KW-1185">Reference proteome</keyword>
<name>A0A4Y7SVJ0_COPMI</name>
<protein>
    <submittedName>
        <fullName evidence="1">Uncharacterized protein</fullName>
    </submittedName>
</protein>
<dbReference type="AlphaFoldDB" id="A0A4Y7SVJ0"/>
<dbReference type="EMBL" id="QPFP01000053">
    <property type="protein sequence ID" value="TEB25877.1"/>
    <property type="molecule type" value="Genomic_DNA"/>
</dbReference>
<evidence type="ECO:0000313" key="1">
    <source>
        <dbReference type="EMBL" id="TEB25877.1"/>
    </source>
</evidence>
<gene>
    <name evidence="1" type="ORF">FA13DRAFT_1133203</name>
</gene>
<reference evidence="1 2" key="1">
    <citation type="journal article" date="2019" name="Nat. Ecol. Evol.">
        <title>Megaphylogeny resolves global patterns of mushroom evolution.</title>
        <authorList>
            <person name="Varga T."/>
            <person name="Krizsan K."/>
            <person name="Foldi C."/>
            <person name="Dima B."/>
            <person name="Sanchez-Garcia M."/>
            <person name="Sanchez-Ramirez S."/>
            <person name="Szollosi G.J."/>
            <person name="Szarkandi J.G."/>
            <person name="Papp V."/>
            <person name="Albert L."/>
            <person name="Andreopoulos W."/>
            <person name="Angelini C."/>
            <person name="Antonin V."/>
            <person name="Barry K.W."/>
            <person name="Bougher N.L."/>
            <person name="Buchanan P."/>
            <person name="Buyck B."/>
            <person name="Bense V."/>
            <person name="Catcheside P."/>
            <person name="Chovatia M."/>
            <person name="Cooper J."/>
            <person name="Damon W."/>
            <person name="Desjardin D."/>
            <person name="Finy P."/>
            <person name="Geml J."/>
            <person name="Haridas S."/>
            <person name="Hughes K."/>
            <person name="Justo A."/>
            <person name="Karasinski D."/>
            <person name="Kautmanova I."/>
            <person name="Kiss B."/>
            <person name="Kocsube S."/>
            <person name="Kotiranta H."/>
            <person name="LaButti K.M."/>
            <person name="Lechner B.E."/>
            <person name="Liimatainen K."/>
            <person name="Lipzen A."/>
            <person name="Lukacs Z."/>
            <person name="Mihaltcheva S."/>
            <person name="Morgado L.N."/>
            <person name="Niskanen T."/>
            <person name="Noordeloos M.E."/>
            <person name="Ohm R.A."/>
            <person name="Ortiz-Santana B."/>
            <person name="Ovrebo C."/>
            <person name="Racz N."/>
            <person name="Riley R."/>
            <person name="Savchenko A."/>
            <person name="Shiryaev A."/>
            <person name="Soop K."/>
            <person name="Spirin V."/>
            <person name="Szebenyi C."/>
            <person name="Tomsovsky M."/>
            <person name="Tulloss R.E."/>
            <person name="Uehling J."/>
            <person name="Grigoriev I.V."/>
            <person name="Vagvolgyi C."/>
            <person name="Papp T."/>
            <person name="Martin F.M."/>
            <person name="Miettinen O."/>
            <person name="Hibbett D.S."/>
            <person name="Nagy L.G."/>
        </authorList>
    </citation>
    <scope>NUCLEOTIDE SEQUENCE [LARGE SCALE GENOMIC DNA]</scope>
    <source>
        <strain evidence="1 2">FP101781</strain>
    </source>
</reference>
<comment type="caution">
    <text evidence="1">The sequence shown here is derived from an EMBL/GenBank/DDBJ whole genome shotgun (WGS) entry which is preliminary data.</text>
</comment>
<sequence length="225" mass="25242">MGGRAREDVLRCAEMDVSWPSGTLYPETETMKLSDSLGTLIILFTSTASPFSFMRRHSPHSLSSFLRPRSFTILALPSHTSCFLRHIRIYLNVSVRRLTPIRFYSHTRYALVQLDGCTESFTASNIRRDLFFKLGKTPLLHTPCYVSLRLRTSTKSNPSPPPSVSIQNPVAAYTVYDFTSEDQSAPGQLRRRRVARTTADRLSPQVLSSRLSCPLTSPSCHASSP</sequence>
<proteinExistence type="predicted"/>